<protein>
    <submittedName>
        <fullName evidence="1">Uncharacterized protein</fullName>
    </submittedName>
</protein>
<dbReference type="AlphaFoldDB" id="A0A8H7A465"/>
<reference evidence="1" key="1">
    <citation type="submission" date="2020-02" db="EMBL/GenBank/DDBJ databases">
        <authorList>
            <person name="Palmer J.M."/>
        </authorList>
    </citation>
    <scope>NUCLEOTIDE SEQUENCE</scope>
    <source>
        <strain evidence="1">EPUS1.4</strain>
        <tissue evidence="1">Thallus</tissue>
    </source>
</reference>
<dbReference type="Proteomes" id="UP000606974">
    <property type="component" value="Unassembled WGS sequence"/>
</dbReference>
<accession>A0A8H7A465</accession>
<organism evidence="1 2">
    <name type="scientific">Endocarpon pusillum</name>
    <dbReference type="NCBI Taxonomy" id="364733"/>
    <lineage>
        <taxon>Eukaryota</taxon>
        <taxon>Fungi</taxon>
        <taxon>Dikarya</taxon>
        <taxon>Ascomycota</taxon>
        <taxon>Pezizomycotina</taxon>
        <taxon>Eurotiomycetes</taxon>
        <taxon>Chaetothyriomycetidae</taxon>
        <taxon>Verrucariales</taxon>
        <taxon>Verrucariaceae</taxon>
        <taxon>Endocarpon</taxon>
    </lineage>
</organism>
<name>A0A8H7A465_9EURO</name>
<feature type="non-terminal residue" evidence="1">
    <location>
        <position position="1"/>
    </location>
</feature>
<evidence type="ECO:0000313" key="2">
    <source>
        <dbReference type="Proteomes" id="UP000606974"/>
    </source>
</evidence>
<keyword evidence="2" id="KW-1185">Reference proteome</keyword>
<evidence type="ECO:0000313" key="1">
    <source>
        <dbReference type="EMBL" id="KAF7502233.1"/>
    </source>
</evidence>
<gene>
    <name evidence="1" type="ORF">GJ744_006416</name>
</gene>
<comment type="caution">
    <text evidence="1">The sequence shown here is derived from an EMBL/GenBank/DDBJ whole genome shotgun (WGS) entry which is preliminary data.</text>
</comment>
<proteinExistence type="predicted"/>
<dbReference type="EMBL" id="JAACFV010000290">
    <property type="protein sequence ID" value="KAF7502233.1"/>
    <property type="molecule type" value="Genomic_DNA"/>
</dbReference>
<sequence>PSYVEEFVRIGLLREPLNRWLIFRITYKAQKEADLPTKLPEIIKKPDWQRNFKDHDKTTRGGMTAIEAIERDELNSDL</sequence>